<sequence length="140" mass="15181">MRMVLDTDVVVAALRSPSGASAALLLAALDRRVTLVANVPLVIEYEAVCSRAEHQQAAGVSTADAQVFLDGVAALIEPVETHFLWRPRLRDPNDEMVLEAAVNGHADVLVTFNLRDYGVIPLQFGIEVLSPRDALRRIAP</sequence>
<dbReference type="PANTHER" id="PTHR34610:SF3">
    <property type="entry name" value="SSL7007 PROTEIN"/>
    <property type="match status" value="1"/>
</dbReference>
<gene>
    <name evidence="2" type="ORF">BN873_p20021</name>
</gene>
<dbReference type="EMBL" id="CBTJ020000114">
    <property type="protein sequence ID" value="CDI04641.1"/>
    <property type="molecule type" value="Genomic_DNA"/>
</dbReference>
<name>W6M9F3_9GAMM</name>
<protein>
    <recommendedName>
        <fullName evidence="1">PIN domain-containing protein</fullName>
    </recommendedName>
</protein>
<comment type="caution">
    <text evidence="2">The sequence shown here is derived from an EMBL/GenBank/DDBJ whole genome shotgun (WGS) entry which is preliminary data.</text>
</comment>
<dbReference type="AlphaFoldDB" id="W6M9F3"/>
<organism evidence="2 3">
    <name type="scientific">Candidatus Competibacter denitrificans Run_A_D11</name>
    <dbReference type="NCBI Taxonomy" id="1400863"/>
    <lineage>
        <taxon>Bacteria</taxon>
        <taxon>Pseudomonadati</taxon>
        <taxon>Pseudomonadota</taxon>
        <taxon>Gammaproteobacteria</taxon>
        <taxon>Candidatus Competibacteraceae</taxon>
        <taxon>Candidatus Competibacter</taxon>
    </lineage>
</organism>
<reference evidence="2" key="1">
    <citation type="submission" date="2013-07" db="EMBL/GenBank/DDBJ databases">
        <authorList>
            <person name="McIlroy S."/>
        </authorList>
    </citation>
    <scope>NUCLEOTIDE SEQUENCE [LARGE SCALE GENOMIC DNA]</scope>
    <source>
        <strain evidence="2">Run_A_D11</strain>
    </source>
</reference>
<evidence type="ECO:0000313" key="3">
    <source>
        <dbReference type="Proteomes" id="UP000035760"/>
    </source>
</evidence>
<evidence type="ECO:0000259" key="1">
    <source>
        <dbReference type="Pfam" id="PF13470"/>
    </source>
</evidence>
<dbReference type="Pfam" id="PF13470">
    <property type="entry name" value="PIN_3"/>
    <property type="match status" value="1"/>
</dbReference>
<dbReference type="PANTHER" id="PTHR34610">
    <property type="entry name" value="SSL7007 PROTEIN"/>
    <property type="match status" value="1"/>
</dbReference>
<reference evidence="2" key="2">
    <citation type="submission" date="2014-03" db="EMBL/GenBank/DDBJ databases">
        <title>Candidatus Competibacter-lineage genomes retrieved from metagenomes reveal functional metabolic diversity.</title>
        <authorList>
            <person name="McIlroy S.J."/>
            <person name="Albertsen M."/>
            <person name="Andresen E.K."/>
            <person name="Saunders A.M."/>
            <person name="Kristiansen R."/>
            <person name="Stokholm-Bjerregaard M."/>
            <person name="Nielsen K.L."/>
            <person name="Nielsen P.H."/>
        </authorList>
    </citation>
    <scope>NUCLEOTIDE SEQUENCE</scope>
    <source>
        <strain evidence="2">Run_A_D11</strain>
    </source>
</reference>
<keyword evidence="3" id="KW-1185">Reference proteome</keyword>
<dbReference type="InterPro" id="IPR002716">
    <property type="entry name" value="PIN_dom"/>
</dbReference>
<dbReference type="InterPro" id="IPR002850">
    <property type="entry name" value="PIN_toxin-like"/>
</dbReference>
<accession>W6M9F3</accession>
<dbReference type="NCBIfam" id="TIGR00305">
    <property type="entry name" value="putative toxin-antitoxin system toxin component, PIN family"/>
    <property type="match status" value="1"/>
</dbReference>
<dbReference type="RefSeq" id="WP_048676991.1">
    <property type="nucleotide sequence ID" value="NZ_CBTJ020000114.1"/>
</dbReference>
<dbReference type="OrthoDB" id="271187at2"/>
<dbReference type="InterPro" id="IPR029060">
    <property type="entry name" value="PIN-like_dom_sf"/>
</dbReference>
<proteinExistence type="predicted"/>
<evidence type="ECO:0000313" key="2">
    <source>
        <dbReference type="EMBL" id="CDI04641.1"/>
    </source>
</evidence>
<feature type="domain" description="PIN" evidence="1">
    <location>
        <begin position="2"/>
        <end position="114"/>
    </location>
</feature>
<dbReference type="Proteomes" id="UP000035760">
    <property type="component" value="Unassembled WGS sequence"/>
</dbReference>
<dbReference type="SUPFAM" id="SSF88723">
    <property type="entry name" value="PIN domain-like"/>
    <property type="match status" value="1"/>
</dbReference>